<accession>A0A7R8V2D5</accession>
<dbReference type="GO" id="GO:0005789">
    <property type="term" value="C:endoplasmic reticulum membrane"/>
    <property type="evidence" value="ECO:0007669"/>
    <property type="project" value="UniProtKB-SubCell"/>
</dbReference>
<dbReference type="FunCoup" id="A0A7R8V2D5">
    <property type="interactions" value="862"/>
</dbReference>
<evidence type="ECO:0000256" key="17">
    <source>
        <dbReference type="ARBA" id="ARBA00023180"/>
    </source>
</evidence>
<dbReference type="InterPro" id="IPR029044">
    <property type="entry name" value="Nucleotide-diphossugar_trans"/>
</dbReference>
<evidence type="ECO:0000256" key="14">
    <source>
        <dbReference type="ARBA" id="ARBA00023034"/>
    </source>
</evidence>
<dbReference type="InterPro" id="IPR004263">
    <property type="entry name" value="Exostosin"/>
</dbReference>
<dbReference type="GO" id="GO:0015012">
    <property type="term" value="P:heparan sulfate proteoglycan biosynthetic process"/>
    <property type="evidence" value="ECO:0007669"/>
    <property type="project" value="UniProtKB-ARBA"/>
</dbReference>
<organism evidence="23 24">
    <name type="scientific">Hermetia illucens</name>
    <name type="common">Black soldier fly</name>
    <dbReference type="NCBI Taxonomy" id="343691"/>
    <lineage>
        <taxon>Eukaryota</taxon>
        <taxon>Metazoa</taxon>
        <taxon>Ecdysozoa</taxon>
        <taxon>Arthropoda</taxon>
        <taxon>Hexapoda</taxon>
        <taxon>Insecta</taxon>
        <taxon>Pterygota</taxon>
        <taxon>Neoptera</taxon>
        <taxon>Endopterygota</taxon>
        <taxon>Diptera</taxon>
        <taxon>Brachycera</taxon>
        <taxon>Stratiomyomorpha</taxon>
        <taxon>Stratiomyidae</taxon>
        <taxon>Hermetiinae</taxon>
        <taxon>Hermetia</taxon>
    </lineage>
</organism>
<keyword evidence="9 20" id="KW-0812">Transmembrane</keyword>
<keyword evidence="13 20" id="KW-1133">Transmembrane helix</keyword>
<evidence type="ECO:0000256" key="3">
    <source>
        <dbReference type="ARBA" id="ARBA00004648"/>
    </source>
</evidence>
<comment type="similarity">
    <text evidence="5">Belongs to the glycosyltransferase 47 family.</text>
</comment>
<evidence type="ECO:0000256" key="8">
    <source>
        <dbReference type="ARBA" id="ARBA00022679"/>
    </source>
</evidence>
<keyword evidence="12" id="KW-0735">Signal-anchor</keyword>
<dbReference type="GO" id="GO:0000139">
    <property type="term" value="C:Golgi membrane"/>
    <property type="evidence" value="ECO:0007669"/>
    <property type="project" value="UniProtKB-SubCell"/>
</dbReference>
<dbReference type="FunFam" id="3.90.550.10:FF:000035">
    <property type="entry name" value="Putative Exostosin-2"/>
    <property type="match status" value="1"/>
</dbReference>
<keyword evidence="10" id="KW-0479">Metal-binding</keyword>
<dbReference type="EMBL" id="LR899013">
    <property type="protein sequence ID" value="CAD7091199.1"/>
    <property type="molecule type" value="Genomic_DNA"/>
</dbReference>
<keyword evidence="17" id="KW-0325">Glycoprotein</keyword>
<dbReference type="Gene3D" id="3.90.550.10">
    <property type="entry name" value="Spore Coat Polysaccharide Biosynthesis Protein SpsA, Chain A"/>
    <property type="match status" value="1"/>
</dbReference>
<evidence type="ECO:0000256" key="2">
    <source>
        <dbReference type="ARBA" id="ARBA00004323"/>
    </source>
</evidence>
<protein>
    <recommendedName>
        <fullName evidence="19">Exostosin-2</fullName>
        <ecNumber evidence="6">2.4.1.224</ecNumber>
    </recommendedName>
</protein>
<dbReference type="SUPFAM" id="SSF53448">
    <property type="entry name" value="Nucleotide-diphospho-sugar transferases"/>
    <property type="match status" value="1"/>
</dbReference>
<keyword evidence="14" id="KW-0333">Golgi apparatus</keyword>
<feature type="domain" description="Exostosin GT47" evidence="21">
    <location>
        <begin position="102"/>
        <end position="379"/>
    </location>
</feature>
<evidence type="ECO:0000256" key="13">
    <source>
        <dbReference type="ARBA" id="ARBA00022989"/>
    </source>
</evidence>
<feature type="domain" description="Glycosyl transferase 64" evidence="22">
    <location>
        <begin position="459"/>
        <end position="704"/>
    </location>
</feature>
<dbReference type="Pfam" id="PF03016">
    <property type="entry name" value="Exostosin_GT47"/>
    <property type="match status" value="1"/>
</dbReference>
<sequence>MTAPGKPSAIKPSLKSRSEKHLNLLTYVLISVVIFGGVSFLWDFFGKSAGQDENFREKISLSLANIPQITLEEDAELARGRNPNCTFWDCLNVYRCGQREQDRITIYVYPIKEFADPEGNQAFTLTREYHEILQTIVDSPYYTPNPNEACIFVPSIDTLNQDLFDTNLVSKALASLNYWENGENHLIFNMIPGAHPNYNRVLDVNTDKALIAGGGFDSWTYRPSFDIALPVWSPALRDLKLSKEKSARKYLLISPQLNLYHPEHIRRLKDKTASQTSILVLDLCPAPTLSPNDKFFEEKDIRCSYPHGDEFEYPKVLERGTFCLIGRSVRLGQPHFLEALAFGCIPVVMIDNYVLPFEDIIDWSLASIRVREADAHSLLDRLHGVSETKIEELRKQGSWLYNKYFNSMETITLTTLELLNDRVFPHLAKNSLEWNVKETPHAAQNPLFLPFIAPKSQGFTAVILTYDRIESLFTLIQKLSAVPSLQKILVIWNNQKKPPPHPSMFPKISKPLKVIQTRANKLSNRFYPYDEIETEAILTIDDDIVMLTADELDFGYEVWREFPDRIVGFPSRTHVWDNSTNRWRYESEWTNQISMVLTGAAFHHKFWSYMYTNAMPGDIKDWVDDHMNCEDIAMNFLVANITNKPPIKVAPRKKFKCPECINTEMLSADANHMMERTACINRFAQIYGVMPLKSVEFRADPVLYKDNIPEKLKRFNDVGSLR</sequence>
<comment type="pathway">
    <text evidence="4">Protein modification; protein glycosylation.</text>
</comment>
<evidence type="ECO:0000313" key="24">
    <source>
        <dbReference type="Proteomes" id="UP000594454"/>
    </source>
</evidence>
<keyword evidence="7" id="KW-0328">Glycosyltransferase</keyword>
<dbReference type="OrthoDB" id="5954868at2759"/>
<name>A0A7R8V2D5_HERIL</name>
<dbReference type="InterPro" id="IPR015338">
    <property type="entry name" value="GT64_dom"/>
</dbReference>
<dbReference type="InterPro" id="IPR040911">
    <property type="entry name" value="Exostosin_GT47"/>
</dbReference>
<evidence type="ECO:0000259" key="21">
    <source>
        <dbReference type="Pfam" id="PF03016"/>
    </source>
</evidence>
<dbReference type="GO" id="GO:0015020">
    <property type="term" value="F:glucuronosyltransferase activity"/>
    <property type="evidence" value="ECO:0007669"/>
    <property type="project" value="UniProtKB-ARBA"/>
</dbReference>
<evidence type="ECO:0000256" key="7">
    <source>
        <dbReference type="ARBA" id="ARBA00022676"/>
    </source>
</evidence>
<evidence type="ECO:0000256" key="19">
    <source>
        <dbReference type="ARBA" id="ARBA00069568"/>
    </source>
</evidence>
<keyword evidence="8" id="KW-0808">Transferase</keyword>
<dbReference type="EC" id="2.4.1.224" evidence="6"/>
<evidence type="ECO:0000256" key="6">
    <source>
        <dbReference type="ARBA" id="ARBA00012194"/>
    </source>
</evidence>
<evidence type="ECO:0000256" key="9">
    <source>
        <dbReference type="ARBA" id="ARBA00022692"/>
    </source>
</evidence>
<gene>
    <name evidence="23" type="ORF">HERILL_LOCUS13625</name>
</gene>
<dbReference type="AlphaFoldDB" id="A0A7R8V2D5"/>
<evidence type="ECO:0000256" key="20">
    <source>
        <dbReference type="SAM" id="Phobius"/>
    </source>
</evidence>
<evidence type="ECO:0000256" key="15">
    <source>
        <dbReference type="ARBA" id="ARBA00023136"/>
    </source>
</evidence>
<dbReference type="GO" id="GO:0046872">
    <property type="term" value="F:metal ion binding"/>
    <property type="evidence" value="ECO:0007669"/>
    <property type="project" value="UniProtKB-KW"/>
</dbReference>
<keyword evidence="11" id="KW-0256">Endoplasmic reticulum</keyword>
<evidence type="ECO:0000256" key="12">
    <source>
        <dbReference type="ARBA" id="ARBA00022968"/>
    </source>
</evidence>
<dbReference type="GO" id="GO:0050508">
    <property type="term" value="F:glucuronosyl-N-acetylglucosaminyl-proteoglycan 4-alpha-N-acetylglucosaminyltransferase activity"/>
    <property type="evidence" value="ECO:0007669"/>
    <property type="project" value="UniProtKB-EC"/>
</dbReference>
<dbReference type="Proteomes" id="UP000594454">
    <property type="component" value="Chromosome 5"/>
</dbReference>
<dbReference type="PANTHER" id="PTHR48261:SF5">
    <property type="entry name" value="EXOSTOSIN GLYCOSYLTRANSFERASE 2"/>
    <property type="match status" value="1"/>
</dbReference>
<reference evidence="23 24" key="1">
    <citation type="submission" date="2020-11" db="EMBL/GenBank/DDBJ databases">
        <authorList>
            <person name="Wallbank WR R."/>
            <person name="Pardo Diaz C."/>
            <person name="Kozak K."/>
            <person name="Martin S."/>
            <person name="Jiggins C."/>
            <person name="Moest M."/>
            <person name="Warren A I."/>
            <person name="Generalovic N T."/>
            <person name="Byers J.R.P. K."/>
            <person name="Montejo-Kovacevich G."/>
            <person name="Yen C E."/>
        </authorList>
    </citation>
    <scope>NUCLEOTIDE SEQUENCE [LARGE SCALE GENOMIC DNA]</scope>
</reference>
<dbReference type="InParanoid" id="A0A7R8V2D5"/>
<keyword evidence="15 20" id="KW-0472">Membrane</keyword>
<proteinExistence type="inferred from homology"/>
<evidence type="ECO:0000256" key="10">
    <source>
        <dbReference type="ARBA" id="ARBA00022723"/>
    </source>
</evidence>
<dbReference type="Pfam" id="PF09258">
    <property type="entry name" value="Glyco_transf_64"/>
    <property type="match status" value="1"/>
</dbReference>
<evidence type="ECO:0000313" key="23">
    <source>
        <dbReference type="EMBL" id="CAD7091199.1"/>
    </source>
</evidence>
<evidence type="ECO:0000256" key="16">
    <source>
        <dbReference type="ARBA" id="ARBA00023157"/>
    </source>
</evidence>
<evidence type="ECO:0000259" key="22">
    <source>
        <dbReference type="Pfam" id="PF09258"/>
    </source>
</evidence>
<comment type="cofactor">
    <cofactor evidence="1">
        <name>Mn(2+)</name>
        <dbReference type="ChEBI" id="CHEBI:29035"/>
    </cofactor>
</comment>
<keyword evidence="18" id="KW-0464">Manganese</keyword>
<evidence type="ECO:0000256" key="18">
    <source>
        <dbReference type="ARBA" id="ARBA00023211"/>
    </source>
</evidence>
<keyword evidence="16" id="KW-1015">Disulfide bond</keyword>
<evidence type="ECO:0000256" key="4">
    <source>
        <dbReference type="ARBA" id="ARBA00004922"/>
    </source>
</evidence>
<feature type="transmembrane region" description="Helical" evidence="20">
    <location>
        <begin position="21"/>
        <end position="42"/>
    </location>
</feature>
<dbReference type="PANTHER" id="PTHR48261">
    <property type="entry name" value="ACETYLGLUCOSAMINYLTRANSFERASE"/>
    <property type="match status" value="1"/>
</dbReference>
<evidence type="ECO:0000256" key="11">
    <source>
        <dbReference type="ARBA" id="ARBA00022824"/>
    </source>
</evidence>
<keyword evidence="24" id="KW-1185">Reference proteome</keyword>
<evidence type="ECO:0000256" key="5">
    <source>
        <dbReference type="ARBA" id="ARBA00010271"/>
    </source>
</evidence>
<comment type="subcellular location">
    <subcellularLocation>
        <location evidence="3">Endoplasmic reticulum membrane</location>
        <topology evidence="3">Single-pass type II membrane protein</topology>
    </subcellularLocation>
    <subcellularLocation>
        <location evidence="2">Golgi apparatus membrane</location>
        <topology evidence="2">Single-pass type II membrane protein</topology>
    </subcellularLocation>
</comment>
<evidence type="ECO:0000256" key="1">
    <source>
        <dbReference type="ARBA" id="ARBA00001936"/>
    </source>
</evidence>
<dbReference type="OMA" id="NCTFWDC"/>